<evidence type="ECO:0000256" key="2">
    <source>
        <dbReference type="ARBA" id="ARBA00009477"/>
    </source>
</evidence>
<evidence type="ECO:0000256" key="11">
    <source>
        <dbReference type="SAM" id="MobiDB-lite"/>
    </source>
</evidence>
<dbReference type="NCBIfam" id="TIGR01843">
    <property type="entry name" value="type_I_hlyD"/>
    <property type="match status" value="1"/>
</dbReference>
<dbReference type="Pfam" id="PF26002">
    <property type="entry name" value="Beta-barrel_AprE"/>
    <property type="match status" value="1"/>
</dbReference>
<dbReference type="InterPro" id="IPR050739">
    <property type="entry name" value="MFP"/>
</dbReference>
<reference evidence="14 15" key="1">
    <citation type="submission" date="2023-03" db="EMBL/GenBank/DDBJ databases">
        <title>Strain FZY0004 represents a novel species in the genus Thalassospira isolated from seawater.</title>
        <authorList>
            <person name="Fu Z.-Y."/>
        </authorList>
    </citation>
    <scope>NUCLEOTIDE SEQUENCE [LARGE SCALE GENOMIC DNA]</scope>
    <source>
        <strain evidence="14 15">FZY0004</strain>
    </source>
</reference>
<dbReference type="EMBL" id="JARSBO010000003">
    <property type="protein sequence ID" value="MDG4718709.1"/>
    <property type="molecule type" value="Genomic_DNA"/>
</dbReference>
<evidence type="ECO:0000313" key="14">
    <source>
        <dbReference type="EMBL" id="MDG4718709.1"/>
    </source>
</evidence>
<evidence type="ECO:0000256" key="10">
    <source>
        <dbReference type="SAM" id="Coils"/>
    </source>
</evidence>
<keyword evidence="8 9" id="KW-0472">Membrane</keyword>
<proteinExistence type="inferred from homology"/>
<evidence type="ECO:0000259" key="12">
    <source>
        <dbReference type="Pfam" id="PF25994"/>
    </source>
</evidence>
<evidence type="ECO:0000256" key="6">
    <source>
        <dbReference type="ARBA" id="ARBA00022692"/>
    </source>
</evidence>
<dbReference type="InterPro" id="IPR058982">
    <property type="entry name" value="Beta-barrel_AprE"/>
</dbReference>
<evidence type="ECO:0000256" key="7">
    <source>
        <dbReference type="ARBA" id="ARBA00022989"/>
    </source>
</evidence>
<dbReference type="Gene3D" id="2.40.30.170">
    <property type="match status" value="1"/>
</dbReference>
<dbReference type="Gene3D" id="2.40.50.100">
    <property type="match status" value="1"/>
</dbReference>
<comment type="similarity">
    <text evidence="2 9">Belongs to the membrane fusion protein (MFP) (TC 8.A.1) family.</text>
</comment>
<keyword evidence="15" id="KW-1185">Reference proteome</keyword>
<feature type="domain" description="AprE-like beta-barrel" evidence="13">
    <location>
        <begin position="344"/>
        <end position="433"/>
    </location>
</feature>
<comment type="caution">
    <text evidence="14">The sequence shown here is derived from an EMBL/GenBank/DDBJ whole genome shotgun (WGS) entry which is preliminary data.</text>
</comment>
<dbReference type="InterPro" id="IPR058781">
    <property type="entry name" value="HH_AprE-like"/>
</dbReference>
<evidence type="ECO:0000256" key="8">
    <source>
        <dbReference type="ARBA" id="ARBA00023136"/>
    </source>
</evidence>
<feature type="transmembrane region" description="Helical" evidence="9">
    <location>
        <begin position="38"/>
        <end position="57"/>
    </location>
</feature>
<gene>
    <name evidence="14" type="ORF">P7680_06845</name>
</gene>
<keyword evidence="3 9" id="KW-0813">Transport</keyword>
<keyword evidence="10" id="KW-0175">Coiled coil</keyword>
<evidence type="ECO:0000256" key="9">
    <source>
        <dbReference type="RuleBase" id="RU365093"/>
    </source>
</evidence>
<keyword evidence="6 9" id="KW-0812">Transmembrane</keyword>
<dbReference type="InterPro" id="IPR010129">
    <property type="entry name" value="T1SS_HlyD"/>
</dbReference>
<evidence type="ECO:0000259" key="13">
    <source>
        <dbReference type="Pfam" id="PF26002"/>
    </source>
</evidence>
<accession>A0ABT6GAD4</accession>
<keyword evidence="7 9" id="KW-1133">Transmembrane helix</keyword>
<sequence length="456" mass="50147">MTGLHIPARTAEQPGLGPDTVTKGQKSPALHTLRQHSLVGGGIVLLLFFGMMLWLMVAQLSGAVVASGKLVVESNVKDVQHSDGGIIGEIHVRDGDRVTAGDLLIRLDDTMARASLGIVETQLSSLAARRMRLTAERDNLSELPIPDLFTDRLDDPAVGDLIAAERNLFTARRNSLEGEKEQLSQKRAQLSETIIGLNAQKTANEEERRHIVDELTGLEGLFAKQLVPITRVAALRRERASLDGTHGELTASIAATRMQISETEMQMLQLDRDRQTEVLGELTDIDQQIAELMQKQIALRDQLRRIDIRAPYDGTVYQMSVHTVGGVIAAGDRIMGIVPDQDELVIEAHISPRDIEQVVLGQDAVLRFTAFNQRTTPELSGSVLFVAADLERDELTGDTYYIVRVRISAGEVARLDGRDLVPGMPVEVFLATGERTALSYLIKPLSDQFARAFRED</sequence>
<protein>
    <recommendedName>
        <fullName evidence="9">Membrane fusion protein (MFP) family protein</fullName>
    </recommendedName>
</protein>
<comment type="subcellular location">
    <subcellularLocation>
        <location evidence="1 9">Cell inner membrane</location>
        <topology evidence="1 9">Single-pass membrane protein</topology>
    </subcellularLocation>
</comment>
<feature type="coiled-coil region" evidence="10">
    <location>
        <begin position="123"/>
        <end position="200"/>
    </location>
</feature>
<feature type="region of interest" description="Disordered" evidence="11">
    <location>
        <begin position="1"/>
        <end position="25"/>
    </location>
</feature>
<evidence type="ECO:0000256" key="5">
    <source>
        <dbReference type="ARBA" id="ARBA00022519"/>
    </source>
</evidence>
<feature type="domain" description="AprE-like long alpha-helical hairpin" evidence="12">
    <location>
        <begin position="112"/>
        <end position="302"/>
    </location>
</feature>
<evidence type="ECO:0000313" key="15">
    <source>
        <dbReference type="Proteomes" id="UP001529180"/>
    </source>
</evidence>
<dbReference type="PANTHER" id="PTHR30386:SF17">
    <property type="entry name" value="ALKALINE PROTEASE SECRETION PROTEIN APRE"/>
    <property type="match status" value="1"/>
</dbReference>
<dbReference type="PANTHER" id="PTHR30386">
    <property type="entry name" value="MEMBRANE FUSION SUBUNIT OF EMRAB-TOLC MULTIDRUG EFFLUX PUMP"/>
    <property type="match status" value="1"/>
</dbReference>
<dbReference type="Gene3D" id="1.10.287.470">
    <property type="entry name" value="Helix hairpin bin"/>
    <property type="match status" value="1"/>
</dbReference>
<keyword evidence="5 9" id="KW-0997">Cell inner membrane</keyword>
<keyword evidence="4 9" id="KW-1003">Cell membrane</keyword>
<evidence type="ECO:0000256" key="3">
    <source>
        <dbReference type="ARBA" id="ARBA00022448"/>
    </source>
</evidence>
<dbReference type="RefSeq" id="WP_114100474.1">
    <property type="nucleotide sequence ID" value="NZ_JARSBO010000003.1"/>
</dbReference>
<dbReference type="Pfam" id="PF25994">
    <property type="entry name" value="HH_AprE"/>
    <property type="match status" value="1"/>
</dbReference>
<dbReference type="Proteomes" id="UP001529180">
    <property type="component" value="Unassembled WGS sequence"/>
</dbReference>
<organism evidence="14 15">
    <name type="scientific">Thalassospira aquimaris</name>
    <dbReference type="NCBI Taxonomy" id="3037796"/>
    <lineage>
        <taxon>Bacteria</taxon>
        <taxon>Pseudomonadati</taxon>
        <taxon>Pseudomonadota</taxon>
        <taxon>Alphaproteobacteria</taxon>
        <taxon>Rhodospirillales</taxon>
        <taxon>Thalassospiraceae</taxon>
        <taxon>Thalassospira</taxon>
    </lineage>
</organism>
<name>A0ABT6GAD4_9PROT</name>
<dbReference type="PRINTS" id="PR01490">
    <property type="entry name" value="RTXTOXIND"/>
</dbReference>
<evidence type="ECO:0000256" key="1">
    <source>
        <dbReference type="ARBA" id="ARBA00004377"/>
    </source>
</evidence>
<evidence type="ECO:0000256" key="4">
    <source>
        <dbReference type="ARBA" id="ARBA00022475"/>
    </source>
</evidence>